<reference evidence="1" key="1">
    <citation type="submission" date="2014-09" db="EMBL/GenBank/DDBJ databases">
        <authorList>
            <person name="GOMEZ-VALERO Laura"/>
        </authorList>
    </citation>
    <scope>NUCLEOTIDE SEQUENCE</scope>
    <source>
        <strain evidence="1">ATCC33218</strain>
    </source>
</reference>
<dbReference type="HOGENOM" id="CLU_1041806_0_0_6"/>
<dbReference type="Proteomes" id="UP000032414">
    <property type="component" value="Chromosome I"/>
</dbReference>
<dbReference type="AlphaFoldDB" id="A0A098GBW7"/>
<dbReference type="RefSeq" id="WP_231852215.1">
    <property type="nucleotide sequence ID" value="NZ_CP020614.1"/>
</dbReference>
<dbReference type="EMBL" id="FMVN01000011">
    <property type="protein sequence ID" value="SCY60868.1"/>
    <property type="molecule type" value="Genomic_DNA"/>
</dbReference>
<dbReference type="KEGG" id="tmc:LMI_0657"/>
<gene>
    <name evidence="1" type="ORF">LMI_0657</name>
    <name evidence="2" type="ORF">SAMN02982997_02222</name>
</gene>
<evidence type="ECO:0000313" key="3">
    <source>
        <dbReference type="Proteomes" id="UP000032414"/>
    </source>
</evidence>
<protein>
    <submittedName>
        <fullName evidence="1">Uncharacterized protein</fullName>
    </submittedName>
</protein>
<reference evidence="2 4" key="3">
    <citation type="submission" date="2016-10" db="EMBL/GenBank/DDBJ databases">
        <authorList>
            <person name="Varghese N."/>
            <person name="Submissions S."/>
        </authorList>
    </citation>
    <scope>NUCLEOTIDE SEQUENCE [LARGE SCALE GENOMIC DNA]</scope>
    <source>
        <strain evidence="2 4">ATCC 33218</strain>
    </source>
</reference>
<reference evidence="3" key="2">
    <citation type="submission" date="2014-09" db="EMBL/GenBank/DDBJ databases">
        <authorList>
            <person name="Gomez-Valero L."/>
        </authorList>
    </citation>
    <scope>NUCLEOTIDE SEQUENCE [LARGE SCALE GENOMIC DNA]</scope>
    <source>
        <strain evidence="3">ATCC33218</strain>
    </source>
</reference>
<dbReference type="EMBL" id="LN614830">
    <property type="protein sequence ID" value="CEG59984.1"/>
    <property type="molecule type" value="Genomic_DNA"/>
</dbReference>
<evidence type="ECO:0000313" key="2">
    <source>
        <dbReference type="EMBL" id="SCY60868.1"/>
    </source>
</evidence>
<evidence type="ECO:0000313" key="4">
    <source>
        <dbReference type="Proteomes" id="UP000182998"/>
    </source>
</evidence>
<accession>A0A098GBW7</accession>
<keyword evidence="4" id="KW-1185">Reference proteome</keyword>
<sequence>MDIDAINDDVISYRYAPFYAERDPRNVVNIDPTEGHGIFTSGMTECVSFAFIMKKNNEIKRLSMIHFPGGITSYALDSEEGKEILKAMVANAPKDAEIEAVIGLSSSHYPNGLFDDQEILEVLNKQVTELGFQLTDLQLCAGNGRNLDESGFSFGVNFNGEYGEFVNCHGLRAKGMWDSKEACVNYDDTPLNLSQLTYLLHLARLRGDKQRWETLQEDIKRLEGIHTDKDFSQVKAMPFKLEQQDLPLDNPAQLKDMLLRVREGNNK</sequence>
<name>A0A098GBW7_LEGMI</name>
<organism evidence="1 3">
    <name type="scientific">Legionella micdadei</name>
    <name type="common">Tatlockia micdadei</name>
    <dbReference type="NCBI Taxonomy" id="451"/>
    <lineage>
        <taxon>Bacteria</taxon>
        <taxon>Pseudomonadati</taxon>
        <taxon>Pseudomonadota</taxon>
        <taxon>Gammaproteobacteria</taxon>
        <taxon>Legionellales</taxon>
        <taxon>Legionellaceae</taxon>
        <taxon>Legionella</taxon>
    </lineage>
</organism>
<proteinExistence type="predicted"/>
<dbReference type="PATRIC" id="fig|451.8.peg.2329"/>
<evidence type="ECO:0000313" key="1">
    <source>
        <dbReference type="EMBL" id="CEG59984.1"/>
    </source>
</evidence>
<dbReference type="Proteomes" id="UP000182998">
    <property type="component" value="Unassembled WGS sequence"/>
</dbReference>